<dbReference type="Gene3D" id="3.30.70.1060">
    <property type="entry name" value="Dimeric alpha+beta barrel"/>
    <property type="match status" value="1"/>
</dbReference>
<name>A0A7G6YAK2_9MICO</name>
<dbReference type="KEGG" id="lse:F1C12_10505"/>
<evidence type="ECO:0000259" key="2">
    <source>
        <dbReference type="Pfam" id="PF03795"/>
    </source>
</evidence>
<evidence type="ECO:0000256" key="1">
    <source>
        <dbReference type="ARBA" id="ARBA00007689"/>
    </source>
</evidence>
<accession>A0A7G6YAK2</accession>
<sequence length="116" mass="12631">MRFLLLIQNPADRPQPEPDAALGAALAELIDELAEAGALIDTAGLRPPEEGVRVRLSGAALTVRDGPYTETKEFVGGYCLVRAESIGEATEWAKRFLAVHRGDWEMAVEVRALDEE</sequence>
<comment type="similarity">
    <text evidence="1">Belongs to the YciI family.</text>
</comment>
<proteinExistence type="inferred from homology"/>
<dbReference type="SUPFAM" id="SSF54909">
    <property type="entry name" value="Dimeric alpha+beta barrel"/>
    <property type="match status" value="1"/>
</dbReference>
<protein>
    <submittedName>
        <fullName evidence="3">Transcriptional regulator</fullName>
    </submittedName>
</protein>
<dbReference type="InterPro" id="IPR005545">
    <property type="entry name" value="YCII"/>
</dbReference>
<dbReference type="AlphaFoldDB" id="A0A7G6YAK2"/>
<gene>
    <name evidence="3" type="ORF">F1C12_10505</name>
</gene>
<evidence type="ECO:0000313" key="3">
    <source>
        <dbReference type="EMBL" id="QNE35517.1"/>
    </source>
</evidence>
<dbReference type="Pfam" id="PF03795">
    <property type="entry name" value="YCII"/>
    <property type="match status" value="1"/>
</dbReference>
<reference evidence="4" key="1">
    <citation type="submission" date="2019-09" db="EMBL/GenBank/DDBJ databases">
        <title>Antimicrobial potential of Antarctic Bacteria.</title>
        <authorList>
            <person name="Benaud N."/>
            <person name="Edwards R.J."/>
            <person name="Ferrari B.C."/>
        </authorList>
    </citation>
    <scope>NUCLEOTIDE SEQUENCE [LARGE SCALE GENOMIC DNA]</scope>
    <source>
        <strain evidence="4">INR9</strain>
    </source>
</reference>
<dbReference type="PANTHER" id="PTHR35174:SF1">
    <property type="entry name" value="BLL0086 PROTEIN"/>
    <property type="match status" value="1"/>
</dbReference>
<evidence type="ECO:0000313" key="4">
    <source>
        <dbReference type="Proteomes" id="UP000515511"/>
    </source>
</evidence>
<dbReference type="EMBL" id="CP043641">
    <property type="protein sequence ID" value="QNE35517.1"/>
    <property type="molecule type" value="Genomic_DNA"/>
</dbReference>
<dbReference type="Proteomes" id="UP000515511">
    <property type="component" value="Chromosome"/>
</dbReference>
<organism evidence="3 4">
    <name type="scientific">Leifsonia shinshuensis</name>
    <dbReference type="NCBI Taxonomy" id="150026"/>
    <lineage>
        <taxon>Bacteria</taxon>
        <taxon>Bacillati</taxon>
        <taxon>Actinomycetota</taxon>
        <taxon>Actinomycetes</taxon>
        <taxon>Micrococcales</taxon>
        <taxon>Microbacteriaceae</taxon>
        <taxon>Leifsonia</taxon>
    </lineage>
</organism>
<dbReference type="InterPro" id="IPR011008">
    <property type="entry name" value="Dimeric_a/b-barrel"/>
</dbReference>
<feature type="domain" description="YCII-related" evidence="2">
    <location>
        <begin position="1"/>
        <end position="104"/>
    </location>
</feature>
<dbReference type="RefSeq" id="WP_185278678.1">
    <property type="nucleotide sequence ID" value="NZ_CP043641.1"/>
</dbReference>
<dbReference type="PANTHER" id="PTHR35174">
    <property type="entry name" value="BLL7171 PROTEIN-RELATED"/>
    <property type="match status" value="1"/>
</dbReference>